<feature type="compositionally biased region" description="Polar residues" evidence="1">
    <location>
        <begin position="171"/>
        <end position="181"/>
    </location>
</feature>
<organism evidence="2 3">
    <name type="scientific">Portunus trituberculatus</name>
    <name type="common">Swimming crab</name>
    <name type="synonym">Neptunus trituberculatus</name>
    <dbReference type="NCBI Taxonomy" id="210409"/>
    <lineage>
        <taxon>Eukaryota</taxon>
        <taxon>Metazoa</taxon>
        <taxon>Ecdysozoa</taxon>
        <taxon>Arthropoda</taxon>
        <taxon>Crustacea</taxon>
        <taxon>Multicrustacea</taxon>
        <taxon>Malacostraca</taxon>
        <taxon>Eumalacostraca</taxon>
        <taxon>Eucarida</taxon>
        <taxon>Decapoda</taxon>
        <taxon>Pleocyemata</taxon>
        <taxon>Brachyura</taxon>
        <taxon>Eubrachyura</taxon>
        <taxon>Portunoidea</taxon>
        <taxon>Portunidae</taxon>
        <taxon>Portuninae</taxon>
        <taxon>Portunus</taxon>
    </lineage>
</organism>
<feature type="compositionally biased region" description="Basic residues" evidence="1">
    <location>
        <begin position="204"/>
        <end position="213"/>
    </location>
</feature>
<proteinExistence type="predicted"/>
<dbReference type="EMBL" id="VSRR010090867">
    <property type="protein sequence ID" value="MPC92335.1"/>
    <property type="molecule type" value="Genomic_DNA"/>
</dbReference>
<keyword evidence="3" id="KW-1185">Reference proteome</keyword>
<name>A0A5B7JCF1_PORTR</name>
<sequence length="266" mass="29482">MAEEEDTRGCGGCFGWLCKLFRRKKRERRAKRKEAESSLTPTDSDDVPSTHLQNKRVTEISEGNVPDVGEEWQKDEEQKPWVAVTWAEEVDEAEEKGLDVFAPEISCLPHTSSVHCETSASPENEAAASATMSRMSASQKRRARRRALRAAMKASAENEAAAKPESRASTENEVASTTNSEEPPARDTLVSGSDEPPFVMSATSRRRARRKAISARIRSEARLAASTDQPSVWPSPFIRVYGSDGRPFLTTWEEAAYGAFHAQRHG</sequence>
<evidence type="ECO:0000256" key="1">
    <source>
        <dbReference type="SAM" id="MobiDB-lite"/>
    </source>
</evidence>
<feature type="compositionally biased region" description="Low complexity" evidence="1">
    <location>
        <begin position="149"/>
        <end position="159"/>
    </location>
</feature>
<feature type="compositionally biased region" description="Basic residues" evidence="1">
    <location>
        <begin position="139"/>
        <end position="148"/>
    </location>
</feature>
<dbReference type="Proteomes" id="UP000324222">
    <property type="component" value="Unassembled WGS sequence"/>
</dbReference>
<evidence type="ECO:0000313" key="2">
    <source>
        <dbReference type="EMBL" id="MPC92335.1"/>
    </source>
</evidence>
<feature type="region of interest" description="Disordered" evidence="1">
    <location>
        <begin position="28"/>
        <end position="79"/>
    </location>
</feature>
<feature type="compositionally biased region" description="Basic and acidic residues" evidence="1">
    <location>
        <begin position="160"/>
        <end position="170"/>
    </location>
</feature>
<gene>
    <name evidence="2" type="ORF">E2C01_087418</name>
</gene>
<reference evidence="2 3" key="1">
    <citation type="submission" date="2019-05" db="EMBL/GenBank/DDBJ databases">
        <title>Another draft genome of Portunus trituberculatus and its Hox gene families provides insights of decapod evolution.</title>
        <authorList>
            <person name="Jeong J.-H."/>
            <person name="Song I."/>
            <person name="Kim S."/>
            <person name="Choi T."/>
            <person name="Kim D."/>
            <person name="Ryu S."/>
            <person name="Kim W."/>
        </authorList>
    </citation>
    <scope>NUCLEOTIDE SEQUENCE [LARGE SCALE GENOMIC DNA]</scope>
    <source>
        <tissue evidence="2">Muscle</tissue>
    </source>
</reference>
<dbReference type="AlphaFoldDB" id="A0A5B7JCF1"/>
<feature type="region of interest" description="Disordered" evidence="1">
    <location>
        <begin position="113"/>
        <end position="213"/>
    </location>
</feature>
<comment type="caution">
    <text evidence="2">The sequence shown here is derived from an EMBL/GenBank/DDBJ whole genome shotgun (WGS) entry which is preliminary data.</text>
</comment>
<accession>A0A5B7JCF1</accession>
<evidence type="ECO:0000313" key="3">
    <source>
        <dbReference type="Proteomes" id="UP000324222"/>
    </source>
</evidence>
<protein>
    <submittedName>
        <fullName evidence="2">Uncharacterized protein</fullName>
    </submittedName>
</protein>
<feature type="compositionally biased region" description="Low complexity" evidence="1">
    <location>
        <begin position="117"/>
        <end position="138"/>
    </location>
</feature>